<dbReference type="InterPro" id="IPR013149">
    <property type="entry name" value="ADH-like_C"/>
</dbReference>
<comment type="similarity">
    <text evidence="1">Belongs to the NADP-dependent oxidoreductase L4BD family.</text>
</comment>
<dbReference type="GO" id="GO:0006693">
    <property type="term" value="P:prostaglandin metabolic process"/>
    <property type="evidence" value="ECO:0007669"/>
    <property type="project" value="TreeGrafter"/>
</dbReference>
<dbReference type="Pfam" id="PF00107">
    <property type="entry name" value="ADH_zinc_N"/>
    <property type="match status" value="1"/>
</dbReference>
<evidence type="ECO:0000313" key="9">
    <source>
        <dbReference type="EMBL" id="OXA50137.1"/>
    </source>
</evidence>
<evidence type="ECO:0000256" key="4">
    <source>
        <dbReference type="ARBA" id="ARBA00033119"/>
    </source>
</evidence>
<gene>
    <name evidence="9" type="ORF">Fcan01_14750</name>
</gene>
<reference evidence="9 10" key="1">
    <citation type="submission" date="2015-12" db="EMBL/GenBank/DDBJ databases">
        <title>The genome of Folsomia candida.</title>
        <authorList>
            <person name="Faddeeva A."/>
            <person name="Derks M.F."/>
            <person name="Anvar Y."/>
            <person name="Smit S."/>
            <person name="Van Straalen N."/>
            <person name="Roelofs D."/>
        </authorList>
    </citation>
    <scope>NUCLEOTIDE SEQUENCE [LARGE SCALE GENOMIC DNA]</scope>
    <source>
        <strain evidence="9 10">VU population</strain>
        <tissue evidence="9">Whole body</tissue>
    </source>
</reference>
<comment type="catalytic activity">
    <reaction evidence="5">
        <text>13,14-dihydro-15-oxo-prostaglandin F1alpha + NADP(+) = 15-oxoprostaglandin F1alpha + NADPH + H(+)</text>
        <dbReference type="Rhea" id="RHEA:50592"/>
        <dbReference type="ChEBI" id="CHEBI:15378"/>
        <dbReference type="ChEBI" id="CHEBI:57783"/>
        <dbReference type="ChEBI" id="CHEBI:58349"/>
        <dbReference type="ChEBI" id="CHEBI:79072"/>
        <dbReference type="ChEBI" id="CHEBI:133411"/>
    </reaction>
    <physiologicalReaction direction="right-to-left" evidence="5">
        <dbReference type="Rhea" id="RHEA:50594"/>
    </physiologicalReaction>
</comment>
<accession>A0A226DZJ0</accession>
<keyword evidence="3" id="KW-0560">Oxidoreductase</keyword>
<dbReference type="Proteomes" id="UP000198287">
    <property type="component" value="Unassembled WGS sequence"/>
</dbReference>
<name>A0A226DZJ0_FOLCA</name>
<dbReference type="EMBL" id="LNIX01000009">
    <property type="protein sequence ID" value="OXA50137.1"/>
    <property type="molecule type" value="Genomic_DNA"/>
</dbReference>
<dbReference type="InterPro" id="IPR036291">
    <property type="entry name" value="NAD(P)-bd_dom_sf"/>
</dbReference>
<dbReference type="OMA" id="YNNREAS"/>
<keyword evidence="10" id="KW-1185">Reference proteome</keyword>
<dbReference type="PANTHER" id="PTHR43205">
    <property type="entry name" value="PROSTAGLANDIN REDUCTASE"/>
    <property type="match status" value="1"/>
</dbReference>
<dbReference type="Gene3D" id="3.40.50.720">
    <property type="entry name" value="NAD(P)-binding Rossmann-like Domain"/>
    <property type="match status" value="1"/>
</dbReference>
<comment type="catalytic activity">
    <reaction evidence="7">
        <text>13,14-dihydro-15-oxo-prostaglandin E1 + NADP(+) = 15-oxoprostaglandin E1 + NADPH + H(+)</text>
        <dbReference type="Rhea" id="RHEA:50584"/>
        <dbReference type="ChEBI" id="CHEBI:15378"/>
        <dbReference type="ChEBI" id="CHEBI:57401"/>
        <dbReference type="ChEBI" id="CHEBI:57783"/>
        <dbReference type="ChEBI" id="CHEBI:58349"/>
        <dbReference type="ChEBI" id="CHEBI:133408"/>
    </reaction>
    <physiologicalReaction direction="right-to-left" evidence="7">
        <dbReference type="Rhea" id="RHEA:50586"/>
    </physiologicalReaction>
</comment>
<dbReference type="AlphaFoldDB" id="A0A226DZJ0"/>
<evidence type="ECO:0000256" key="6">
    <source>
        <dbReference type="ARBA" id="ARBA00048290"/>
    </source>
</evidence>
<dbReference type="EC" id="1.3.1.48" evidence="2"/>
<sequence length="355" mass="39305">MTIKARKFVLRNRPQGLPKTSDFELVEEEISENLEDGGIKLFKCNTSKNSDIFGITEILCKAEWLSVDPYMRLVANNLQLGEMMPGVQVARVIKSRSPEYEEGSKVVGLFGWRDTTKCNPSLHTEIEYLYPLPDMKSLPESYAIGSVGRVGNTAYFGLLDVGCPQPGETVVVSAAAGAVGSLVGQIAKLKGCKVVGFAGSDEKVDFLLNDLGFENAFNYKTVNVPDALVKAAPKGVDVYFDNVGGEFAFHVTQKMNQGGRIALCGAISSYNRDASQPAMIPFDYTKMIYNNIKLEGLHVLRWKHRWFEGINQIRDWILEGKIVVRETVTEGFENMPEAFIRLLKGSNIGKEVVKC</sequence>
<evidence type="ECO:0000256" key="5">
    <source>
        <dbReference type="ARBA" id="ARBA00047878"/>
    </source>
</evidence>
<feature type="domain" description="Enoyl reductase (ER)" evidence="8">
    <location>
        <begin position="16"/>
        <end position="353"/>
    </location>
</feature>
<proteinExistence type="inferred from homology"/>
<evidence type="ECO:0000256" key="3">
    <source>
        <dbReference type="ARBA" id="ARBA00023002"/>
    </source>
</evidence>
<dbReference type="OrthoDB" id="809632at2759"/>
<dbReference type="FunFam" id="3.40.50.720:FF:000121">
    <property type="entry name" value="Prostaglandin reductase 2"/>
    <property type="match status" value="1"/>
</dbReference>
<protein>
    <recommendedName>
        <fullName evidence="4">15-oxoprostaglandin 13-reductase</fullName>
        <ecNumber evidence="2">1.3.1.48</ecNumber>
    </recommendedName>
    <alternativeName>
        <fullName evidence="4">15-oxoprostaglandin 13-reductase</fullName>
    </alternativeName>
</protein>
<evidence type="ECO:0000259" key="8">
    <source>
        <dbReference type="SMART" id="SM00829"/>
    </source>
</evidence>
<organism evidence="9 10">
    <name type="scientific">Folsomia candida</name>
    <name type="common">Springtail</name>
    <dbReference type="NCBI Taxonomy" id="158441"/>
    <lineage>
        <taxon>Eukaryota</taxon>
        <taxon>Metazoa</taxon>
        <taxon>Ecdysozoa</taxon>
        <taxon>Arthropoda</taxon>
        <taxon>Hexapoda</taxon>
        <taxon>Collembola</taxon>
        <taxon>Entomobryomorpha</taxon>
        <taxon>Isotomoidea</taxon>
        <taxon>Isotomidae</taxon>
        <taxon>Proisotominae</taxon>
        <taxon>Folsomia</taxon>
    </lineage>
</organism>
<dbReference type="InterPro" id="IPR011032">
    <property type="entry name" value="GroES-like_sf"/>
</dbReference>
<dbReference type="Pfam" id="PF16884">
    <property type="entry name" value="ADH_N_2"/>
    <property type="match status" value="1"/>
</dbReference>
<evidence type="ECO:0000256" key="1">
    <source>
        <dbReference type="ARBA" id="ARBA00010460"/>
    </source>
</evidence>
<dbReference type="SMART" id="SM00829">
    <property type="entry name" value="PKS_ER"/>
    <property type="match status" value="1"/>
</dbReference>
<dbReference type="SUPFAM" id="SSF50129">
    <property type="entry name" value="GroES-like"/>
    <property type="match status" value="2"/>
</dbReference>
<dbReference type="PANTHER" id="PTHR43205:SF7">
    <property type="entry name" value="PROSTAGLANDIN REDUCTASE 1"/>
    <property type="match status" value="1"/>
</dbReference>
<dbReference type="InterPro" id="IPR041694">
    <property type="entry name" value="ADH_N_2"/>
</dbReference>
<evidence type="ECO:0000256" key="2">
    <source>
        <dbReference type="ARBA" id="ARBA00011981"/>
    </source>
</evidence>
<evidence type="ECO:0000313" key="10">
    <source>
        <dbReference type="Proteomes" id="UP000198287"/>
    </source>
</evidence>
<comment type="caution">
    <text evidence="9">The sequence shown here is derived from an EMBL/GenBank/DDBJ whole genome shotgun (WGS) entry which is preliminary data.</text>
</comment>
<comment type="catalytic activity">
    <reaction evidence="6">
        <text>13,14-dihydro-15-oxo-PGF2alpha + NADP(+) = 15-oxoprostaglandin F2alpha + NADPH + H(+)</text>
        <dbReference type="Rhea" id="RHEA:50588"/>
        <dbReference type="ChEBI" id="CHEBI:15378"/>
        <dbReference type="ChEBI" id="CHEBI:57783"/>
        <dbReference type="ChEBI" id="CHEBI:58349"/>
        <dbReference type="ChEBI" id="CHEBI:133374"/>
        <dbReference type="ChEBI" id="CHEBI:133409"/>
    </reaction>
    <physiologicalReaction direction="right-to-left" evidence="6">
        <dbReference type="Rhea" id="RHEA:50590"/>
    </physiologicalReaction>
</comment>
<dbReference type="InterPro" id="IPR020843">
    <property type="entry name" value="ER"/>
</dbReference>
<dbReference type="InterPro" id="IPR045010">
    <property type="entry name" value="MDR_fam"/>
</dbReference>
<dbReference type="GO" id="GO:0047522">
    <property type="term" value="F:15-oxoprostaglandin 13-reductase [NAD(P)+] activity"/>
    <property type="evidence" value="ECO:0007669"/>
    <property type="project" value="UniProtKB-EC"/>
</dbReference>
<dbReference type="Gene3D" id="3.90.180.10">
    <property type="entry name" value="Medium-chain alcohol dehydrogenases, catalytic domain"/>
    <property type="match status" value="1"/>
</dbReference>
<dbReference type="SUPFAM" id="SSF51735">
    <property type="entry name" value="NAD(P)-binding Rossmann-fold domains"/>
    <property type="match status" value="1"/>
</dbReference>
<evidence type="ECO:0000256" key="7">
    <source>
        <dbReference type="ARBA" id="ARBA00049070"/>
    </source>
</evidence>